<proteinExistence type="predicted"/>
<keyword evidence="2" id="KW-1185">Reference proteome</keyword>
<dbReference type="Proteomes" id="UP001575652">
    <property type="component" value="Unassembled WGS sequence"/>
</dbReference>
<protein>
    <submittedName>
        <fullName evidence="1">DUF2797 domain-containing protein</fullName>
    </submittedName>
</protein>
<dbReference type="RefSeq" id="WP_373971263.1">
    <property type="nucleotide sequence ID" value="NZ_JBHDLJ010000003.1"/>
</dbReference>
<evidence type="ECO:0000313" key="2">
    <source>
        <dbReference type="Proteomes" id="UP001575652"/>
    </source>
</evidence>
<name>A0ABV4UPB3_9MICC</name>
<organism evidence="1 2">
    <name type="scientific">Arthrobacter halodurans</name>
    <dbReference type="NCBI Taxonomy" id="516699"/>
    <lineage>
        <taxon>Bacteria</taxon>
        <taxon>Bacillati</taxon>
        <taxon>Actinomycetota</taxon>
        <taxon>Actinomycetes</taxon>
        <taxon>Micrococcales</taxon>
        <taxon>Micrococcaceae</taxon>
        <taxon>Arthrobacter</taxon>
    </lineage>
</organism>
<reference evidence="1 2" key="1">
    <citation type="submission" date="2024-09" db="EMBL/GenBank/DDBJ databases">
        <authorList>
            <person name="Salinas-Garcia M.A."/>
            <person name="Prieme A."/>
        </authorList>
    </citation>
    <scope>NUCLEOTIDE SEQUENCE [LARGE SCALE GENOMIC DNA]</scope>
    <source>
        <strain evidence="1 2">DSM 21081</strain>
    </source>
</reference>
<evidence type="ECO:0000313" key="1">
    <source>
        <dbReference type="EMBL" id="MFB0834097.1"/>
    </source>
</evidence>
<accession>A0ABV4UPB3</accession>
<gene>
    <name evidence="1" type="ORF">ACETWP_05790</name>
</gene>
<dbReference type="EMBL" id="JBHDLJ010000003">
    <property type="protein sequence ID" value="MFB0834097.1"/>
    <property type="molecule type" value="Genomic_DNA"/>
</dbReference>
<comment type="caution">
    <text evidence="1">The sequence shown here is derived from an EMBL/GenBank/DDBJ whole genome shotgun (WGS) entry which is preliminary data.</text>
</comment>
<sequence>MSEQPHASPGSLLCHGIAWPAADGPPRLALRAVGGGAATGGAVGRGAAGGAADVVLAPGTRLVFDVVPGKWCLGHTVVHGRDSRTSHACPGRSPAERGHQCGPCFAREDTRHMHDFHRSGIAPEGLRAYLAQEHWLYVASFAHGAAKIGTAAAGGKWRRLAEQGAVAGSYVALAADGRAVRVLEDLVTRELRLGQSVRSAAKAAGLAAGPGAAHDAGSLAEAHAGRAASVRRLLDASPEAATVPFRPVDERWDPPAAAAGLLAGWDAGRVRPYPGSLAGGSHGFTVDSVSGQVLGVRLRGSDELFAVDAGALKGRRLTRGGGATEAPAVQDVLF</sequence>